<gene>
    <name evidence="6" type="ORF">SISSUDRAFT_1117673</name>
</gene>
<protein>
    <recommendedName>
        <fullName evidence="8">DUF1740-domain-containing protein</fullName>
    </recommendedName>
</protein>
<dbReference type="AlphaFoldDB" id="A0A166G5X2"/>
<comment type="subcellular location">
    <subcellularLocation>
        <location evidence="1">Nucleus</location>
    </subcellularLocation>
</comment>
<dbReference type="SUPFAM" id="SSF48452">
    <property type="entry name" value="TPR-like"/>
    <property type="match status" value="1"/>
</dbReference>
<dbReference type="STRING" id="1314776.A0A166G5X2"/>
<dbReference type="SMART" id="SM00386">
    <property type="entry name" value="HAT"/>
    <property type="match status" value="2"/>
</dbReference>
<dbReference type="InterPro" id="IPR013633">
    <property type="entry name" value="NRDE-2"/>
</dbReference>
<dbReference type="PANTHER" id="PTHR13471:SF0">
    <property type="entry name" value="NUCLEAR EXOSOME REGULATOR NRDE2"/>
    <property type="match status" value="1"/>
</dbReference>
<dbReference type="EMBL" id="KV428022">
    <property type="protein sequence ID" value="KZT41341.1"/>
    <property type="molecule type" value="Genomic_DNA"/>
</dbReference>
<keyword evidence="7" id="KW-1185">Reference proteome</keyword>
<dbReference type="GO" id="GO:1902369">
    <property type="term" value="P:negative regulation of RNA catabolic process"/>
    <property type="evidence" value="ECO:0007669"/>
    <property type="project" value="TreeGrafter"/>
</dbReference>
<evidence type="ECO:0000256" key="2">
    <source>
        <dbReference type="ARBA" id="ARBA00009265"/>
    </source>
</evidence>
<keyword evidence="3" id="KW-0677">Repeat</keyword>
<organism evidence="6 7">
    <name type="scientific">Sistotremastrum suecicum HHB10207 ss-3</name>
    <dbReference type="NCBI Taxonomy" id="1314776"/>
    <lineage>
        <taxon>Eukaryota</taxon>
        <taxon>Fungi</taxon>
        <taxon>Dikarya</taxon>
        <taxon>Basidiomycota</taxon>
        <taxon>Agaricomycotina</taxon>
        <taxon>Agaricomycetes</taxon>
        <taxon>Sistotremastrales</taxon>
        <taxon>Sistotremastraceae</taxon>
        <taxon>Sistotremastrum</taxon>
    </lineage>
</organism>
<dbReference type="Pfam" id="PF08424">
    <property type="entry name" value="NRDE-2"/>
    <property type="match status" value="1"/>
</dbReference>
<sequence>MDVPSFASFPDVLPSFSSFPDPDDAPKAGPSNLEASSKKHKSHKKKEDKEKRKHRDRSRSRSHERHAKVASSSRTHRHRHRHRSPSFSELPDDEHIKAEEDAIAALANDPADVPNDHSYDVTDTRWFLDKSGDVDNVRYGQPVSKGTPKYYRTGAGRLVGVNTEWRVQRSGDKLELSNSRGRKNPRISDKAFLRELNKTNDRPLLKPAANRQVEDPNTDFIPLPRKTGIGRDGLDRSKLLAGIASDEDMDLSDEDSEGRPESSSEEEDIGLTAQQTRIKEIEGDLSRDPSSVPAWLALVRHSLETVPLTSQNSTWARADIAIAILKRAMNSHPSIASSVTLRIAYLSYREDLGDLSALDADWNAALRDLRSPEIAIEWLNWRLRSGKEQGLPGFFRDAEKCLNMFSDDSSRVLGLWRIALALVDAGHRERATALMQAQCELTFNIPSKFEALTFQQRLDALEAFWDSEAPRVGEPSAKGWKNTDLTALNEPHVSTEAQELSISLEFDPYTRWLSDERLAERTFPTRSTDPEDASDPYGTVLFSDIRGLLVNVTQIDALKTLRLVWLSVLGLPIFGLGEHLQRNAGYASPFENEWARTDLASPAFVNGLFPNNDSLAKVEWESHSGIVVGAQLPDRSGFGIVKNWPFGHIEPLEAMEVGHERHIKYWDALETTTCDVSPIRNLFKQLRQHWDEDGDWDQFALSFEASLSVKSALKASRGLLSEHRNSLPHWRAHAYLERVRGKTDDARKVYEAALSGTTLQQAGAIEMWRCYAEMEWLSGRSDSALMCLCRAANVNVGAQVAPVHILKAKQRMEVELSNDMPHEVRAIWVYMRALLELLTSGLEAALDLIDGHLNTNFELGSPPHEKLVVASVMLVYHFSITLKNVCPRAILRQRSSDGIISYPSNTILLGCFLESEKGEGVWGRVRHLIGEDTLVKSRRLHNQVQSDAPEGPLREKSVVRRVWEIWVMTRWIGGGRFAVEIERIRTSLSTALKTSSMRRSAIIWRIFIEFEIRAGDLKRAKSLVVQGVTEHPLCKELYLFAFGALRTVFTTTELDSLAELMADRGIRMRKDLETYLRGWKGQDVQRFPQENNTDDLY</sequence>
<dbReference type="GO" id="GO:0006396">
    <property type="term" value="P:RNA processing"/>
    <property type="evidence" value="ECO:0007669"/>
    <property type="project" value="InterPro"/>
</dbReference>
<feature type="region of interest" description="Disordered" evidence="5">
    <location>
        <begin position="1"/>
        <end position="116"/>
    </location>
</feature>
<feature type="compositionally biased region" description="Acidic residues" evidence="5">
    <location>
        <begin position="245"/>
        <end position="256"/>
    </location>
</feature>
<reference evidence="6 7" key="1">
    <citation type="journal article" date="2016" name="Mol. Biol. Evol.">
        <title>Comparative Genomics of Early-Diverging Mushroom-Forming Fungi Provides Insights into the Origins of Lignocellulose Decay Capabilities.</title>
        <authorList>
            <person name="Nagy L.G."/>
            <person name="Riley R."/>
            <person name="Tritt A."/>
            <person name="Adam C."/>
            <person name="Daum C."/>
            <person name="Floudas D."/>
            <person name="Sun H."/>
            <person name="Yadav J.S."/>
            <person name="Pangilinan J."/>
            <person name="Larsson K.H."/>
            <person name="Matsuura K."/>
            <person name="Barry K."/>
            <person name="Labutti K."/>
            <person name="Kuo R."/>
            <person name="Ohm R.A."/>
            <person name="Bhattacharya S.S."/>
            <person name="Shirouzu T."/>
            <person name="Yoshinaga Y."/>
            <person name="Martin F.M."/>
            <person name="Grigoriev I.V."/>
            <person name="Hibbett D.S."/>
        </authorList>
    </citation>
    <scope>NUCLEOTIDE SEQUENCE [LARGE SCALE GENOMIC DNA]</scope>
    <source>
        <strain evidence="6 7">HHB10207 ss-3</strain>
    </source>
</reference>
<dbReference type="OrthoDB" id="297219at2759"/>
<name>A0A166G5X2_9AGAM</name>
<evidence type="ECO:0000256" key="3">
    <source>
        <dbReference type="ARBA" id="ARBA00022737"/>
    </source>
</evidence>
<dbReference type="GO" id="GO:0031048">
    <property type="term" value="P:regulatory ncRNA-mediated heterochromatin formation"/>
    <property type="evidence" value="ECO:0007669"/>
    <property type="project" value="TreeGrafter"/>
</dbReference>
<dbReference type="PANTHER" id="PTHR13471">
    <property type="entry name" value="TETRATRICOPEPTIDE-LIKE HELICAL"/>
    <property type="match status" value="1"/>
</dbReference>
<evidence type="ECO:0000256" key="1">
    <source>
        <dbReference type="ARBA" id="ARBA00004123"/>
    </source>
</evidence>
<dbReference type="Gene3D" id="1.25.40.10">
    <property type="entry name" value="Tetratricopeptide repeat domain"/>
    <property type="match status" value="1"/>
</dbReference>
<feature type="compositionally biased region" description="Basic residues" evidence="5">
    <location>
        <begin position="51"/>
        <end position="84"/>
    </location>
</feature>
<evidence type="ECO:0000313" key="6">
    <source>
        <dbReference type="EMBL" id="KZT41341.1"/>
    </source>
</evidence>
<comment type="similarity">
    <text evidence="2">Belongs to the NRDE2 family.</text>
</comment>
<evidence type="ECO:0000256" key="4">
    <source>
        <dbReference type="ARBA" id="ARBA00023242"/>
    </source>
</evidence>
<proteinExistence type="inferred from homology"/>
<evidence type="ECO:0000256" key="5">
    <source>
        <dbReference type="SAM" id="MobiDB-lite"/>
    </source>
</evidence>
<evidence type="ECO:0000313" key="7">
    <source>
        <dbReference type="Proteomes" id="UP000076798"/>
    </source>
</evidence>
<dbReference type="InterPro" id="IPR011990">
    <property type="entry name" value="TPR-like_helical_dom_sf"/>
</dbReference>
<feature type="region of interest" description="Disordered" evidence="5">
    <location>
        <begin position="244"/>
        <end position="272"/>
    </location>
</feature>
<dbReference type="GO" id="GO:0071013">
    <property type="term" value="C:catalytic step 2 spliceosome"/>
    <property type="evidence" value="ECO:0007669"/>
    <property type="project" value="TreeGrafter"/>
</dbReference>
<dbReference type="Proteomes" id="UP000076798">
    <property type="component" value="Unassembled WGS sequence"/>
</dbReference>
<accession>A0A166G5X2</accession>
<evidence type="ECO:0008006" key="8">
    <source>
        <dbReference type="Google" id="ProtNLM"/>
    </source>
</evidence>
<dbReference type="InterPro" id="IPR003107">
    <property type="entry name" value="HAT"/>
</dbReference>
<keyword evidence="4" id="KW-0539">Nucleus</keyword>